<protein>
    <recommendedName>
        <fullName evidence="5">Integral membrane protein</fullName>
    </recommendedName>
</protein>
<feature type="region of interest" description="Disordered" evidence="1">
    <location>
        <begin position="1"/>
        <end position="29"/>
    </location>
</feature>
<dbReference type="EMBL" id="LJIW01000001">
    <property type="protein sequence ID" value="PNG98160.1"/>
    <property type="molecule type" value="Genomic_DNA"/>
</dbReference>
<dbReference type="AlphaFoldDB" id="A0A2J7ZD08"/>
<evidence type="ECO:0000256" key="2">
    <source>
        <dbReference type="SAM" id="Phobius"/>
    </source>
</evidence>
<keyword evidence="2" id="KW-1133">Transmembrane helix</keyword>
<sequence>MRALARIYPGPVSNETPHNGGAPSRPREAPLPGDRLIRFGVIVFAIGAVATLVTVAPLFLGADPLPSVAYFVCMLMGVGFALAAVGLLRSIAAQRREASAPAQVSPPSVPPSG</sequence>
<name>A0A2J7ZD08_STRMQ</name>
<keyword evidence="2" id="KW-0472">Membrane</keyword>
<dbReference type="Proteomes" id="UP000236520">
    <property type="component" value="Unassembled WGS sequence"/>
</dbReference>
<keyword evidence="2" id="KW-0812">Transmembrane</keyword>
<gene>
    <name evidence="3" type="ORF">SMF913_14185</name>
</gene>
<keyword evidence="4" id="KW-1185">Reference proteome</keyword>
<feature type="transmembrane region" description="Helical" evidence="2">
    <location>
        <begin position="36"/>
        <end position="62"/>
    </location>
</feature>
<evidence type="ECO:0000313" key="4">
    <source>
        <dbReference type="Proteomes" id="UP000236520"/>
    </source>
</evidence>
<accession>A0A2J7ZD08</accession>
<proteinExistence type="predicted"/>
<evidence type="ECO:0000313" key="3">
    <source>
        <dbReference type="EMBL" id="PNG98160.1"/>
    </source>
</evidence>
<feature type="transmembrane region" description="Helical" evidence="2">
    <location>
        <begin position="68"/>
        <end position="88"/>
    </location>
</feature>
<organism evidence="3 4">
    <name type="scientific">Streptomyces malaysiensis</name>
    <dbReference type="NCBI Taxonomy" id="92644"/>
    <lineage>
        <taxon>Bacteria</taxon>
        <taxon>Bacillati</taxon>
        <taxon>Actinomycetota</taxon>
        <taxon>Actinomycetes</taxon>
        <taxon>Kitasatosporales</taxon>
        <taxon>Streptomycetaceae</taxon>
        <taxon>Streptomyces</taxon>
        <taxon>Streptomyces violaceusniger group</taxon>
    </lineage>
</organism>
<reference evidence="3 4" key="1">
    <citation type="submission" date="2015-09" db="EMBL/GenBank/DDBJ databases">
        <title>Genome sequence, genome mining and natural product profiling of a biocontrol bacterium Streptomyces malaysiensis F913.</title>
        <authorList>
            <person name="Xu Y."/>
            <person name="Wei J."/>
            <person name="Xie J."/>
            <person name="Li T."/>
            <person name="Zhou Z."/>
        </authorList>
    </citation>
    <scope>NUCLEOTIDE SEQUENCE [LARGE SCALE GENOMIC DNA]</scope>
    <source>
        <strain evidence="3 4">F913</strain>
    </source>
</reference>
<evidence type="ECO:0008006" key="5">
    <source>
        <dbReference type="Google" id="ProtNLM"/>
    </source>
</evidence>
<evidence type="ECO:0000256" key="1">
    <source>
        <dbReference type="SAM" id="MobiDB-lite"/>
    </source>
</evidence>
<comment type="caution">
    <text evidence="3">The sequence shown here is derived from an EMBL/GenBank/DDBJ whole genome shotgun (WGS) entry which is preliminary data.</text>
</comment>